<sequence>MPSSTRQQHEQVPSTERSAYRATSHRLSTGSTSSLSARHLSGIPSISTTADTNKPLPPSPTESERKRRKPNYLRSILGGPSSSHLDPSHLQPQPYSHNHTYSRSMPSSPYDYNQSASSPQPSTSPRTHSTASNYLDLTQYEPYTPPLHQQSDSANSVRSQRATSMNTYFEITPPRARTFPTDTSVTSPNMREGVSSRPRPHTWLSPTDSFSDASQFSLFVQATTGLPEDSGTFSPTGPPQLQGSLFARRSHNDIIPIPLQNASAAAPRTTHSMTDWQNFDPPAFTSHALSAQNPGLQQSPRFQHFQESPHVAAVNRELEMLGIEDENAPDDELPDYQQSQAEAHRRQRAEASARARELEARWRSTRGR</sequence>
<evidence type="ECO:0000313" key="3">
    <source>
        <dbReference type="Proteomes" id="UP000799424"/>
    </source>
</evidence>
<evidence type="ECO:0000313" key="2">
    <source>
        <dbReference type="EMBL" id="KAF2826278.1"/>
    </source>
</evidence>
<feature type="region of interest" description="Disordered" evidence="1">
    <location>
        <begin position="174"/>
        <end position="207"/>
    </location>
</feature>
<evidence type="ECO:0000256" key="1">
    <source>
        <dbReference type="SAM" id="MobiDB-lite"/>
    </source>
</evidence>
<dbReference type="AlphaFoldDB" id="A0A6A7A051"/>
<feature type="region of interest" description="Disordered" evidence="1">
    <location>
        <begin position="323"/>
        <end position="368"/>
    </location>
</feature>
<protein>
    <submittedName>
        <fullName evidence="2">Uncharacterized protein</fullName>
    </submittedName>
</protein>
<feature type="region of interest" description="Disordered" evidence="1">
    <location>
        <begin position="1"/>
        <end position="161"/>
    </location>
</feature>
<reference evidence="2" key="1">
    <citation type="journal article" date="2020" name="Stud. Mycol.">
        <title>101 Dothideomycetes genomes: a test case for predicting lifestyles and emergence of pathogens.</title>
        <authorList>
            <person name="Haridas S."/>
            <person name="Albert R."/>
            <person name="Binder M."/>
            <person name="Bloem J."/>
            <person name="Labutti K."/>
            <person name="Salamov A."/>
            <person name="Andreopoulos B."/>
            <person name="Baker S."/>
            <person name="Barry K."/>
            <person name="Bills G."/>
            <person name="Bluhm B."/>
            <person name="Cannon C."/>
            <person name="Castanera R."/>
            <person name="Culley D."/>
            <person name="Daum C."/>
            <person name="Ezra D."/>
            <person name="Gonzalez J."/>
            <person name="Henrissat B."/>
            <person name="Kuo A."/>
            <person name="Liang C."/>
            <person name="Lipzen A."/>
            <person name="Lutzoni F."/>
            <person name="Magnuson J."/>
            <person name="Mondo S."/>
            <person name="Nolan M."/>
            <person name="Ohm R."/>
            <person name="Pangilinan J."/>
            <person name="Park H.-J."/>
            <person name="Ramirez L."/>
            <person name="Alfaro M."/>
            <person name="Sun H."/>
            <person name="Tritt A."/>
            <person name="Yoshinaga Y."/>
            <person name="Zwiers L.-H."/>
            <person name="Turgeon B."/>
            <person name="Goodwin S."/>
            <person name="Spatafora J."/>
            <person name="Crous P."/>
            <person name="Grigoriev I."/>
        </authorList>
    </citation>
    <scope>NUCLEOTIDE SEQUENCE</scope>
    <source>
        <strain evidence="2">CBS 113818</strain>
    </source>
</reference>
<keyword evidence="3" id="KW-1185">Reference proteome</keyword>
<name>A0A6A7A051_9PLEO</name>
<proteinExistence type="predicted"/>
<feature type="compositionally biased region" description="Low complexity" evidence="1">
    <location>
        <begin position="115"/>
        <end position="130"/>
    </location>
</feature>
<feature type="compositionally biased region" description="Polar residues" evidence="1">
    <location>
        <begin position="25"/>
        <end position="36"/>
    </location>
</feature>
<feature type="compositionally biased region" description="Polar residues" evidence="1">
    <location>
        <begin position="80"/>
        <end position="114"/>
    </location>
</feature>
<dbReference type="OrthoDB" id="3795041at2759"/>
<gene>
    <name evidence="2" type="ORF">CC86DRAFT_293211</name>
</gene>
<dbReference type="EMBL" id="MU006226">
    <property type="protein sequence ID" value="KAF2826278.1"/>
    <property type="molecule type" value="Genomic_DNA"/>
</dbReference>
<feature type="compositionally biased region" description="Polar residues" evidence="1">
    <location>
        <begin position="1"/>
        <end position="17"/>
    </location>
</feature>
<accession>A0A6A7A051</accession>
<feature type="compositionally biased region" description="Polar residues" evidence="1">
    <location>
        <begin position="147"/>
        <end position="161"/>
    </location>
</feature>
<dbReference type="Proteomes" id="UP000799424">
    <property type="component" value="Unassembled WGS sequence"/>
</dbReference>
<feature type="compositionally biased region" description="Basic and acidic residues" evidence="1">
    <location>
        <begin position="342"/>
        <end position="362"/>
    </location>
</feature>
<organism evidence="2 3">
    <name type="scientific">Ophiobolus disseminans</name>
    <dbReference type="NCBI Taxonomy" id="1469910"/>
    <lineage>
        <taxon>Eukaryota</taxon>
        <taxon>Fungi</taxon>
        <taxon>Dikarya</taxon>
        <taxon>Ascomycota</taxon>
        <taxon>Pezizomycotina</taxon>
        <taxon>Dothideomycetes</taxon>
        <taxon>Pleosporomycetidae</taxon>
        <taxon>Pleosporales</taxon>
        <taxon>Pleosporineae</taxon>
        <taxon>Phaeosphaeriaceae</taxon>
        <taxon>Ophiobolus</taxon>
    </lineage>
</organism>
<feature type="compositionally biased region" description="Polar residues" evidence="1">
    <location>
        <begin position="180"/>
        <end position="189"/>
    </location>
</feature>
<feature type="compositionally biased region" description="Acidic residues" evidence="1">
    <location>
        <begin position="323"/>
        <end position="334"/>
    </location>
</feature>